<dbReference type="PANTHER" id="PTHR38599">
    <property type="entry name" value="CUPIN DOMAIN PROTEIN (AFU_ORTHOLOGUE AFUA_3G13620)"/>
    <property type="match status" value="1"/>
</dbReference>
<accession>A0ABT8S665</accession>
<dbReference type="RefSeq" id="WP_301812048.1">
    <property type="nucleotide sequence ID" value="NZ_JAUJZH010000013.1"/>
</dbReference>
<evidence type="ECO:0000256" key="1">
    <source>
        <dbReference type="SAM" id="SignalP"/>
    </source>
</evidence>
<proteinExistence type="predicted"/>
<feature type="signal peptide" evidence="1">
    <location>
        <begin position="1"/>
        <end position="25"/>
    </location>
</feature>
<keyword evidence="1" id="KW-0732">Signal</keyword>
<sequence>MKATRIMAAAMLIAGGGLMGHLAQAQSAGLGRTDVLQHDLGIAGREVVQARVDFAPGVMAPRHSHPGVEVAYVIEGMIEYQIDGNAPVTLKAGDGLYIPDGAVHSARNIGGGKASELATYFVEKGKPVFVPAK</sequence>
<feature type="domain" description="Cupin type-2" evidence="2">
    <location>
        <begin position="51"/>
        <end position="115"/>
    </location>
</feature>
<dbReference type="InterPro" id="IPR014710">
    <property type="entry name" value="RmlC-like_jellyroll"/>
</dbReference>
<comment type="caution">
    <text evidence="3">The sequence shown here is derived from an EMBL/GenBank/DDBJ whole genome shotgun (WGS) entry which is preliminary data.</text>
</comment>
<feature type="chain" id="PRO_5047256973" evidence="1">
    <location>
        <begin position="26"/>
        <end position="133"/>
    </location>
</feature>
<dbReference type="Pfam" id="PF07883">
    <property type="entry name" value="Cupin_2"/>
    <property type="match status" value="1"/>
</dbReference>
<gene>
    <name evidence="3" type="ORF">Q2T77_19165</name>
</gene>
<evidence type="ECO:0000313" key="3">
    <source>
        <dbReference type="EMBL" id="MDO1534414.1"/>
    </source>
</evidence>
<evidence type="ECO:0000313" key="4">
    <source>
        <dbReference type="Proteomes" id="UP001169027"/>
    </source>
</evidence>
<name>A0ABT8S665_9BURK</name>
<dbReference type="Proteomes" id="UP001169027">
    <property type="component" value="Unassembled WGS sequence"/>
</dbReference>
<dbReference type="PANTHER" id="PTHR38599:SF1">
    <property type="entry name" value="CUPIN DOMAIN PROTEIN (AFU_ORTHOLOGUE AFUA_3G13620)"/>
    <property type="match status" value="1"/>
</dbReference>
<reference evidence="3" key="1">
    <citation type="submission" date="2023-06" db="EMBL/GenBank/DDBJ databases">
        <authorList>
            <person name="Jiang Y."/>
            <person name="Liu Q."/>
        </authorList>
    </citation>
    <scope>NUCLEOTIDE SEQUENCE</scope>
    <source>
        <strain evidence="3">CGMCC 1.12090</strain>
    </source>
</reference>
<dbReference type="EMBL" id="JAUKVY010000013">
    <property type="protein sequence ID" value="MDO1534414.1"/>
    <property type="molecule type" value="Genomic_DNA"/>
</dbReference>
<dbReference type="InterPro" id="IPR011051">
    <property type="entry name" value="RmlC_Cupin_sf"/>
</dbReference>
<protein>
    <submittedName>
        <fullName evidence="3">Cupin domain-containing protein</fullName>
    </submittedName>
</protein>
<evidence type="ECO:0000259" key="2">
    <source>
        <dbReference type="Pfam" id="PF07883"/>
    </source>
</evidence>
<dbReference type="InterPro" id="IPR013096">
    <property type="entry name" value="Cupin_2"/>
</dbReference>
<keyword evidence="4" id="KW-1185">Reference proteome</keyword>
<dbReference type="SUPFAM" id="SSF51182">
    <property type="entry name" value="RmlC-like cupins"/>
    <property type="match status" value="1"/>
</dbReference>
<dbReference type="CDD" id="cd02235">
    <property type="entry name" value="cupin_BLL4011-like"/>
    <property type="match status" value="1"/>
</dbReference>
<dbReference type="Gene3D" id="2.60.120.10">
    <property type="entry name" value="Jelly Rolls"/>
    <property type="match status" value="1"/>
</dbReference>
<organism evidence="3 4">
    <name type="scientific">Variovorax ginsengisoli</name>
    <dbReference type="NCBI Taxonomy" id="363844"/>
    <lineage>
        <taxon>Bacteria</taxon>
        <taxon>Pseudomonadati</taxon>
        <taxon>Pseudomonadota</taxon>
        <taxon>Betaproteobacteria</taxon>
        <taxon>Burkholderiales</taxon>
        <taxon>Comamonadaceae</taxon>
        <taxon>Variovorax</taxon>
    </lineage>
</organism>